<reference evidence="3" key="1">
    <citation type="submission" date="2016-07" db="EMBL/GenBank/DDBJ databases">
        <title>De novo transcriptome assembly of four accessions of the metal hyperaccumulator plant Noccaea caerulescens.</title>
        <authorList>
            <person name="Blande D."/>
            <person name="Halimaa P."/>
            <person name="Tervahauta A.I."/>
            <person name="Aarts M.G."/>
            <person name="Karenlampi S.O."/>
        </authorList>
    </citation>
    <scope>NUCLEOTIDE SEQUENCE</scope>
</reference>
<dbReference type="PANTHER" id="PTHR31111">
    <property type="entry name" value="BNAA05G37150D PROTEIN-RELATED"/>
    <property type="match status" value="1"/>
</dbReference>
<dbReference type="Pfam" id="PF08268">
    <property type="entry name" value="FBA_3"/>
    <property type="match status" value="1"/>
</dbReference>
<feature type="compositionally biased region" description="Basic residues" evidence="1">
    <location>
        <begin position="1"/>
        <end position="11"/>
    </location>
</feature>
<dbReference type="SUPFAM" id="SSF81383">
    <property type="entry name" value="F-box domain"/>
    <property type="match status" value="1"/>
</dbReference>
<evidence type="ECO:0000259" key="2">
    <source>
        <dbReference type="SMART" id="SM00256"/>
    </source>
</evidence>
<evidence type="ECO:0000313" key="4">
    <source>
        <dbReference type="EMBL" id="JAU75036.1"/>
    </source>
</evidence>
<sequence length="397" mass="45456">MKRSVRSRRKKTIENNLTRSKNREESDENENDPFSRITVDLKKEILMKLPAKSVAKLAFVSKTWASIIRSKEFTDLYMTRSSTRPRLLFKVHRHGDHFYHSCSQEDPSRDHQRVTITQIRNPIKSYDFSPPSGGLVCCLSDSSKVLLVGNPSTGQFVPLPKVRTRRLGIVAFFGYDHVSDVYKVLCMTVKNVKKQDRLLVVSEEHQVYTLGAEKKAWRLINCQHPHLPPFHTNGLCINGVLFYYAWTRNKGSLMSFDLRSEEFSVIKLPENVRLLQDFCSLVNYGGKIALSTRLYEGTLDLCVLEDASKQEWSKVSVVVPCGSDLSGRYMFWFRGALSTGELIFASYSPMEPFYLLSYDPKEDIAEKVVIEGIGDQFSDVRVYHDHVDSPLFLSNES</sequence>
<dbReference type="EMBL" id="GEVK01006843">
    <property type="protein sequence ID" value="JAU45989.1"/>
    <property type="molecule type" value="Transcribed_RNA"/>
</dbReference>
<dbReference type="SUPFAM" id="SSF50965">
    <property type="entry name" value="Galactose oxidase, central domain"/>
    <property type="match status" value="1"/>
</dbReference>
<dbReference type="InterPro" id="IPR011043">
    <property type="entry name" value="Gal_Oxase/kelch_b-propeller"/>
</dbReference>
<dbReference type="InterPro" id="IPR036047">
    <property type="entry name" value="F-box-like_dom_sf"/>
</dbReference>
<feature type="domain" description="F-box" evidence="2">
    <location>
        <begin position="37"/>
        <end position="77"/>
    </location>
</feature>
<dbReference type="SMART" id="SM00256">
    <property type="entry name" value="FBOX"/>
    <property type="match status" value="1"/>
</dbReference>
<dbReference type="InterPro" id="IPR001810">
    <property type="entry name" value="F-box_dom"/>
</dbReference>
<dbReference type="InterPro" id="IPR017451">
    <property type="entry name" value="F-box-assoc_interact_dom"/>
</dbReference>
<dbReference type="AlphaFoldDB" id="A0A1J3FTC0"/>
<dbReference type="InterPro" id="IPR013187">
    <property type="entry name" value="F-box-assoc_dom_typ3"/>
</dbReference>
<proteinExistence type="predicted"/>
<protein>
    <submittedName>
        <fullName evidence="3">F-box/kelch-repeat protein</fullName>
    </submittedName>
</protein>
<feature type="region of interest" description="Disordered" evidence="1">
    <location>
        <begin position="1"/>
        <end position="32"/>
    </location>
</feature>
<dbReference type="NCBIfam" id="TIGR01640">
    <property type="entry name" value="F_box_assoc_1"/>
    <property type="match status" value="1"/>
</dbReference>
<dbReference type="Pfam" id="PF00646">
    <property type="entry name" value="F-box"/>
    <property type="match status" value="1"/>
</dbReference>
<gene>
    <name evidence="3" type="ORF">LC_TR15684_c0_g1_i1_g.54061</name>
    <name evidence="4" type="ORF">LE_TR21940_c0_g1_i1_g.70267</name>
</gene>
<organism evidence="3">
    <name type="scientific">Noccaea caerulescens</name>
    <name type="common">Alpine penny-cress</name>
    <name type="synonym">Thlaspi caerulescens</name>
    <dbReference type="NCBI Taxonomy" id="107243"/>
    <lineage>
        <taxon>Eukaryota</taxon>
        <taxon>Viridiplantae</taxon>
        <taxon>Streptophyta</taxon>
        <taxon>Embryophyta</taxon>
        <taxon>Tracheophyta</taxon>
        <taxon>Spermatophyta</taxon>
        <taxon>Magnoliopsida</taxon>
        <taxon>eudicotyledons</taxon>
        <taxon>Gunneridae</taxon>
        <taxon>Pentapetalae</taxon>
        <taxon>rosids</taxon>
        <taxon>malvids</taxon>
        <taxon>Brassicales</taxon>
        <taxon>Brassicaceae</taxon>
        <taxon>Coluteocarpeae</taxon>
        <taxon>Noccaea</taxon>
    </lineage>
</organism>
<name>A0A1J3FTC0_NOCCA</name>
<evidence type="ECO:0000256" key="1">
    <source>
        <dbReference type="SAM" id="MobiDB-lite"/>
    </source>
</evidence>
<evidence type="ECO:0000313" key="3">
    <source>
        <dbReference type="EMBL" id="JAU45989.1"/>
    </source>
</evidence>
<dbReference type="EMBL" id="GEVL01002305">
    <property type="protein sequence ID" value="JAU75036.1"/>
    <property type="molecule type" value="Transcribed_RNA"/>
</dbReference>
<accession>A0A1J3FTC0</accession>
<dbReference type="PANTHER" id="PTHR31111:SF78">
    <property type="entry name" value="F-BOX ASSOCIATED UBIQUITINATION EFFECTOR FAMILY PROTEIN"/>
    <property type="match status" value="1"/>
</dbReference>